<dbReference type="GO" id="GO:0005886">
    <property type="term" value="C:plasma membrane"/>
    <property type="evidence" value="ECO:0007669"/>
    <property type="project" value="TreeGrafter"/>
</dbReference>
<feature type="transmembrane region" description="Helical" evidence="9">
    <location>
        <begin position="61"/>
        <end position="84"/>
    </location>
</feature>
<keyword evidence="8 9" id="KW-0472">Membrane</keyword>
<dbReference type="InterPro" id="IPR001901">
    <property type="entry name" value="Translocase_SecE/Sec61-g"/>
</dbReference>
<evidence type="ECO:0000256" key="2">
    <source>
        <dbReference type="ARBA" id="ARBA00022448"/>
    </source>
</evidence>
<dbReference type="Gene3D" id="1.20.5.1030">
    <property type="entry name" value="Preprotein translocase secy subunit"/>
    <property type="match status" value="1"/>
</dbReference>
<keyword evidence="4 9" id="KW-0812">Transmembrane</keyword>
<evidence type="ECO:0000256" key="9">
    <source>
        <dbReference type="SAM" id="Phobius"/>
    </source>
</evidence>
<evidence type="ECO:0008006" key="11">
    <source>
        <dbReference type="Google" id="ProtNLM"/>
    </source>
</evidence>
<reference evidence="10" key="1">
    <citation type="submission" date="2023-07" db="EMBL/GenBank/DDBJ databases">
        <authorList>
            <person name="Pelsma A.J. K."/>
        </authorList>
    </citation>
    <scope>NUCLEOTIDE SEQUENCE</scope>
</reference>
<keyword evidence="5" id="KW-0653">Protein transport</keyword>
<dbReference type="NCBIfam" id="TIGR00964">
    <property type="entry name" value="secE_bact"/>
    <property type="match status" value="1"/>
</dbReference>
<dbReference type="AlphaFoldDB" id="A0AA48RAY9"/>
<protein>
    <recommendedName>
        <fullName evidence="11">Protein translocase subunit SecE</fullName>
    </recommendedName>
</protein>
<organism evidence="10">
    <name type="scientific">freshwater sediment metagenome</name>
    <dbReference type="NCBI Taxonomy" id="556182"/>
    <lineage>
        <taxon>unclassified sequences</taxon>
        <taxon>metagenomes</taxon>
        <taxon>ecological metagenomes</taxon>
    </lineage>
</organism>
<evidence type="ECO:0000256" key="5">
    <source>
        <dbReference type="ARBA" id="ARBA00022927"/>
    </source>
</evidence>
<dbReference type="EMBL" id="OY288114">
    <property type="protein sequence ID" value="CAJ0893325.1"/>
    <property type="molecule type" value="Genomic_DNA"/>
</dbReference>
<evidence type="ECO:0000256" key="6">
    <source>
        <dbReference type="ARBA" id="ARBA00022989"/>
    </source>
</evidence>
<dbReference type="Pfam" id="PF00584">
    <property type="entry name" value="SecE"/>
    <property type="match status" value="1"/>
</dbReference>
<dbReference type="GO" id="GO:0008320">
    <property type="term" value="F:protein transmembrane transporter activity"/>
    <property type="evidence" value="ECO:0007669"/>
    <property type="project" value="InterPro"/>
</dbReference>
<keyword evidence="6 9" id="KW-1133">Transmembrane helix</keyword>
<gene>
    <name evidence="10" type="ORF">AMST5_04295</name>
</gene>
<dbReference type="PANTHER" id="PTHR33910">
    <property type="entry name" value="PROTEIN TRANSLOCASE SUBUNIT SECE"/>
    <property type="match status" value="1"/>
</dbReference>
<dbReference type="InterPro" id="IPR005807">
    <property type="entry name" value="SecE_bac"/>
</dbReference>
<keyword evidence="7" id="KW-0811">Translocation</keyword>
<evidence type="ECO:0000313" key="10">
    <source>
        <dbReference type="EMBL" id="CAJ0893325.1"/>
    </source>
</evidence>
<dbReference type="HAMAP" id="MF_00422">
    <property type="entry name" value="SecE"/>
    <property type="match status" value="1"/>
</dbReference>
<dbReference type="GO" id="GO:0043952">
    <property type="term" value="P:protein transport by the Sec complex"/>
    <property type="evidence" value="ECO:0007669"/>
    <property type="project" value="TreeGrafter"/>
</dbReference>
<dbReference type="GO" id="GO:0006886">
    <property type="term" value="P:intracellular protein transport"/>
    <property type="evidence" value="ECO:0007669"/>
    <property type="project" value="InterPro"/>
</dbReference>
<dbReference type="PANTHER" id="PTHR33910:SF1">
    <property type="entry name" value="PROTEIN TRANSLOCASE SUBUNIT SECE"/>
    <property type="match status" value="1"/>
</dbReference>
<dbReference type="GO" id="GO:0006605">
    <property type="term" value="P:protein targeting"/>
    <property type="evidence" value="ECO:0007669"/>
    <property type="project" value="InterPro"/>
</dbReference>
<keyword evidence="3" id="KW-1003">Cell membrane</keyword>
<evidence type="ECO:0000256" key="3">
    <source>
        <dbReference type="ARBA" id="ARBA00022475"/>
    </source>
</evidence>
<evidence type="ECO:0000256" key="7">
    <source>
        <dbReference type="ARBA" id="ARBA00023010"/>
    </source>
</evidence>
<comment type="subcellular location">
    <subcellularLocation>
        <location evidence="1">Membrane</location>
    </subcellularLocation>
</comment>
<dbReference type="PROSITE" id="PS01067">
    <property type="entry name" value="SECE_SEC61G"/>
    <property type="match status" value="1"/>
</dbReference>
<dbReference type="GO" id="GO:0009306">
    <property type="term" value="P:protein secretion"/>
    <property type="evidence" value="ECO:0007669"/>
    <property type="project" value="InterPro"/>
</dbReference>
<evidence type="ECO:0000256" key="4">
    <source>
        <dbReference type="ARBA" id="ARBA00022692"/>
    </source>
</evidence>
<name>A0AA48RAY9_9ZZZZ</name>
<keyword evidence="2" id="KW-0813">Transport</keyword>
<accession>A0AA48RAY9</accession>
<dbReference type="InterPro" id="IPR038379">
    <property type="entry name" value="SecE_sf"/>
</dbReference>
<evidence type="ECO:0000256" key="1">
    <source>
        <dbReference type="ARBA" id="ARBA00004370"/>
    </source>
</evidence>
<evidence type="ECO:0000256" key="8">
    <source>
        <dbReference type="ARBA" id="ARBA00023136"/>
    </source>
</evidence>
<sequence>MARGRKVPRRDCFAAGVLRAPLSIKPGKRMVNPFTFLQEVRAEANKVTWPTRRETMITTGLVILMVLFASLFFVVVDSALRFLVGLLLRFGQ</sequence>
<proteinExistence type="inferred from homology"/>